<protein>
    <recommendedName>
        <fullName evidence="4">CCT domain-containing protein</fullName>
    </recommendedName>
</protein>
<evidence type="ECO:0000313" key="3">
    <source>
        <dbReference type="Proteomes" id="UP000595140"/>
    </source>
</evidence>
<evidence type="ECO:0008006" key="4">
    <source>
        <dbReference type="Google" id="ProtNLM"/>
    </source>
</evidence>
<evidence type="ECO:0000256" key="1">
    <source>
        <dbReference type="SAM" id="SignalP"/>
    </source>
</evidence>
<name>A0A484L6W1_9ASTE</name>
<dbReference type="Proteomes" id="UP000595140">
    <property type="component" value="Unassembled WGS sequence"/>
</dbReference>
<proteinExistence type="predicted"/>
<evidence type="ECO:0000313" key="2">
    <source>
        <dbReference type="EMBL" id="VFQ72020.1"/>
    </source>
</evidence>
<feature type="chain" id="PRO_5019766828" description="CCT domain-containing protein" evidence="1">
    <location>
        <begin position="24"/>
        <end position="133"/>
    </location>
</feature>
<sequence>MFASQRCILQILFLVDMTVRVLTLEDSDGGKMGGMSTISTESVSSVDSSRTFVLGKRRKNKRQSYDSKERYQRAHRKAQIAKIRIWKRRKAPWERDDPEETFSVDSANSICGAGGDNPPVDSARLVEWEWVAC</sequence>
<keyword evidence="1" id="KW-0732">Signal</keyword>
<dbReference type="AlphaFoldDB" id="A0A484L6W1"/>
<reference evidence="2 3" key="1">
    <citation type="submission" date="2018-04" db="EMBL/GenBank/DDBJ databases">
        <authorList>
            <person name="Vogel A."/>
        </authorList>
    </citation>
    <scope>NUCLEOTIDE SEQUENCE [LARGE SCALE GENOMIC DNA]</scope>
</reference>
<gene>
    <name evidence="2" type="ORF">CCAM_LOCUS13796</name>
</gene>
<feature type="signal peptide" evidence="1">
    <location>
        <begin position="1"/>
        <end position="23"/>
    </location>
</feature>
<keyword evidence="3" id="KW-1185">Reference proteome</keyword>
<dbReference type="EMBL" id="OOIL02001104">
    <property type="protein sequence ID" value="VFQ72020.1"/>
    <property type="molecule type" value="Genomic_DNA"/>
</dbReference>
<organism evidence="2 3">
    <name type="scientific">Cuscuta campestris</name>
    <dbReference type="NCBI Taxonomy" id="132261"/>
    <lineage>
        <taxon>Eukaryota</taxon>
        <taxon>Viridiplantae</taxon>
        <taxon>Streptophyta</taxon>
        <taxon>Embryophyta</taxon>
        <taxon>Tracheophyta</taxon>
        <taxon>Spermatophyta</taxon>
        <taxon>Magnoliopsida</taxon>
        <taxon>eudicotyledons</taxon>
        <taxon>Gunneridae</taxon>
        <taxon>Pentapetalae</taxon>
        <taxon>asterids</taxon>
        <taxon>lamiids</taxon>
        <taxon>Solanales</taxon>
        <taxon>Convolvulaceae</taxon>
        <taxon>Cuscuteae</taxon>
        <taxon>Cuscuta</taxon>
        <taxon>Cuscuta subgen. Grammica</taxon>
        <taxon>Cuscuta sect. Cleistogrammica</taxon>
    </lineage>
</organism>
<accession>A0A484L6W1</accession>